<feature type="transmembrane region" description="Helical" evidence="6">
    <location>
        <begin position="351"/>
        <end position="370"/>
    </location>
</feature>
<dbReference type="InterPro" id="IPR005495">
    <property type="entry name" value="LptG/LptF_permease"/>
</dbReference>
<evidence type="ECO:0000313" key="8">
    <source>
        <dbReference type="Proteomes" id="UP000185984"/>
    </source>
</evidence>
<feature type="transmembrane region" description="Helical" evidence="6">
    <location>
        <begin position="94"/>
        <end position="115"/>
    </location>
</feature>
<dbReference type="PANTHER" id="PTHR33529">
    <property type="entry name" value="SLR0882 PROTEIN-RELATED"/>
    <property type="match status" value="1"/>
</dbReference>
<evidence type="ECO:0000256" key="5">
    <source>
        <dbReference type="ARBA" id="ARBA00023136"/>
    </source>
</evidence>
<feature type="transmembrane region" description="Helical" evidence="6">
    <location>
        <begin position="289"/>
        <end position="307"/>
    </location>
</feature>
<evidence type="ECO:0000256" key="4">
    <source>
        <dbReference type="ARBA" id="ARBA00022989"/>
    </source>
</evidence>
<protein>
    <submittedName>
        <fullName evidence="7">Permease</fullName>
    </submittedName>
</protein>
<comment type="subcellular location">
    <subcellularLocation>
        <location evidence="1">Cell membrane</location>
        <topology evidence="1">Multi-pass membrane protein</topology>
    </subcellularLocation>
</comment>
<evidence type="ECO:0000313" key="7">
    <source>
        <dbReference type="EMBL" id="OKH28602.1"/>
    </source>
</evidence>
<feature type="transmembrane region" description="Helical" evidence="6">
    <location>
        <begin position="12"/>
        <end position="31"/>
    </location>
</feature>
<evidence type="ECO:0000256" key="3">
    <source>
        <dbReference type="ARBA" id="ARBA00022692"/>
    </source>
</evidence>
<evidence type="ECO:0000256" key="1">
    <source>
        <dbReference type="ARBA" id="ARBA00004651"/>
    </source>
</evidence>
<evidence type="ECO:0000256" key="6">
    <source>
        <dbReference type="SAM" id="Phobius"/>
    </source>
</evidence>
<organism evidence="7 8">
    <name type="scientific">Chroogloeocystis siderophila 5.2 s.c.1</name>
    <dbReference type="NCBI Taxonomy" id="247279"/>
    <lineage>
        <taxon>Bacteria</taxon>
        <taxon>Bacillati</taxon>
        <taxon>Cyanobacteriota</taxon>
        <taxon>Cyanophyceae</taxon>
        <taxon>Oscillatoriophycideae</taxon>
        <taxon>Chroococcales</taxon>
        <taxon>Chroococcaceae</taxon>
        <taxon>Chroogloeocystis</taxon>
    </lineage>
</organism>
<dbReference type="GO" id="GO:0015920">
    <property type="term" value="P:lipopolysaccharide transport"/>
    <property type="evidence" value="ECO:0007669"/>
    <property type="project" value="TreeGrafter"/>
</dbReference>
<dbReference type="PANTHER" id="PTHR33529:SF6">
    <property type="entry name" value="YJGP_YJGQ FAMILY PERMEASE"/>
    <property type="match status" value="1"/>
</dbReference>
<gene>
    <name evidence="7" type="ORF">NIES1031_04530</name>
</gene>
<keyword evidence="8" id="KW-1185">Reference proteome</keyword>
<feature type="transmembrane region" description="Helical" evidence="6">
    <location>
        <begin position="319"/>
        <end position="345"/>
    </location>
</feature>
<dbReference type="OrthoDB" id="9780716at2"/>
<dbReference type="GO" id="GO:0043190">
    <property type="term" value="C:ATP-binding cassette (ABC) transporter complex"/>
    <property type="evidence" value="ECO:0007669"/>
    <property type="project" value="TreeGrafter"/>
</dbReference>
<accession>A0A1U7HYD2</accession>
<reference evidence="7 8" key="1">
    <citation type="submission" date="2016-11" db="EMBL/GenBank/DDBJ databases">
        <title>Draft Genome Sequences of Nine Cyanobacterial Strains from Diverse Habitats.</title>
        <authorList>
            <person name="Zhu T."/>
            <person name="Hou S."/>
            <person name="Lu X."/>
            <person name="Hess W.R."/>
        </authorList>
    </citation>
    <scope>NUCLEOTIDE SEQUENCE [LARGE SCALE GENOMIC DNA]</scope>
    <source>
        <strain evidence="7 8">5.2 s.c.1</strain>
    </source>
</reference>
<dbReference type="STRING" id="247279.NIES1031_04530"/>
<feature type="transmembrane region" description="Helical" evidence="6">
    <location>
        <begin position="51"/>
        <end position="73"/>
    </location>
</feature>
<keyword evidence="5 6" id="KW-0472">Membrane</keyword>
<sequence length="371" mass="41243">MDRYIAMELLPPFLFGVGAFSSVGVAIGTVFDLVRRVVESGLPLEIALQVFLLQFPAFVVLAFPMSTLLAVLMTYSRFSSDSELIALRGCGISVYRIALPAIVLSLVVTGITFLFNEQIVPASNYQATLTLNQALKRETPTFQEENIIYPEYQEVKQADGDSRRILSRLFYADRFDGQTMSGLTIIDRSKEGLNQIVMADSAAWNPQQNVWDFFNGTIYLVSADSSYRNIVRFEHQQLQLPRAPLDVASRGRDYDEMNIAEARDRLEKIRYSGDEQKIRKLRVRIQEKISFPFVCVVFGLVGAALGTKPQRRAGKATSFGVSVVIIFTYYLFGFICSALGVAGILTPVTSAWLPNVFGLTAGGLLLVRAAR</sequence>
<dbReference type="EMBL" id="MRCC01000003">
    <property type="protein sequence ID" value="OKH28602.1"/>
    <property type="molecule type" value="Genomic_DNA"/>
</dbReference>
<keyword evidence="3 6" id="KW-0812">Transmembrane</keyword>
<keyword evidence="2" id="KW-1003">Cell membrane</keyword>
<keyword evidence="4 6" id="KW-1133">Transmembrane helix</keyword>
<proteinExistence type="predicted"/>
<evidence type="ECO:0000256" key="2">
    <source>
        <dbReference type="ARBA" id="ARBA00022475"/>
    </source>
</evidence>
<comment type="caution">
    <text evidence="7">The sequence shown here is derived from an EMBL/GenBank/DDBJ whole genome shotgun (WGS) entry which is preliminary data.</text>
</comment>
<name>A0A1U7HYD2_9CHRO</name>
<dbReference type="Pfam" id="PF03739">
    <property type="entry name" value="LptF_LptG"/>
    <property type="match status" value="1"/>
</dbReference>
<dbReference type="AlphaFoldDB" id="A0A1U7HYD2"/>
<dbReference type="Proteomes" id="UP000185984">
    <property type="component" value="Unassembled WGS sequence"/>
</dbReference>